<protein>
    <submittedName>
        <fullName evidence="1">Uncharacterized protein</fullName>
    </submittedName>
</protein>
<evidence type="ECO:0000313" key="2">
    <source>
        <dbReference type="Proteomes" id="UP000507470"/>
    </source>
</evidence>
<dbReference type="Proteomes" id="UP000507470">
    <property type="component" value="Unassembled WGS sequence"/>
</dbReference>
<sequence>MTSEEFTKIFETSYQLALENIMNSPFRNSSRSKHGKGILAITKYYATTQQANTQLSAELAPVFANLFEKVESDCNTDLNTSEKLFSSFYKITVDNEFQFKISAIVSSEFENIKFEGELSAKLFLSVLQDALLKSLVKNRAQLYQKNATKLDSTMTNSDQSVLYYISGYIISKLQKKTYQHKNLKNQKIREAMTNFVVRQSSMLQEHVKKFAEWTEKLNRGGLKIPSDNFYYFIRHCEIVLRQSIDLGNVNSQTLMLTHLKEIIVSAHMVNYYWEILCDNNEFSLYIMESCVSLFLTIRGHSLARAVQLQMPNSTTQHEKPLRKVLKEKADNRKQ</sequence>
<organism evidence="1 2">
    <name type="scientific">Mytilus coruscus</name>
    <name type="common">Sea mussel</name>
    <dbReference type="NCBI Taxonomy" id="42192"/>
    <lineage>
        <taxon>Eukaryota</taxon>
        <taxon>Metazoa</taxon>
        <taxon>Spiralia</taxon>
        <taxon>Lophotrochozoa</taxon>
        <taxon>Mollusca</taxon>
        <taxon>Bivalvia</taxon>
        <taxon>Autobranchia</taxon>
        <taxon>Pteriomorphia</taxon>
        <taxon>Mytilida</taxon>
        <taxon>Mytiloidea</taxon>
        <taxon>Mytilidae</taxon>
        <taxon>Mytilinae</taxon>
        <taxon>Mytilus</taxon>
    </lineage>
</organism>
<proteinExistence type="predicted"/>
<accession>A0A6J7ZWP0</accession>
<reference evidence="1 2" key="1">
    <citation type="submission" date="2020-06" db="EMBL/GenBank/DDBJ databases">
        <authorList>
            <person name="Li R."/>
            <person name="Bekaert M."/>
        </authorList>
    </citation>
    <scope>NUCLEOTIDE SEQUENCE [LARGE SCALE GENOMIC DNA]</scope>
    <source>
        <strain evidence="2">wild</strain>
    </source>
</reference>
<keyword evidence="2" id="KW-1185">Reference proteome</keyword>
<name>A0A6J7ZWP0_MYTCO</name>
<dbReference type="AlphaFoldDB" id="A0A6J7ZWP0"/>
<gene>
    <name evidence="1" type="ORF">MCOR_1770</name>
</gene>
<dbReference type="OrthoDB" id="6058136at2759"/>
<evidence type="ECO:0000313" key="1">
    <source>
        <dbReference type="EMBL" id="CAC5358565.1"/>
    </source>
</evidence>
<dbReference type="EMBL" id="CACVKT020000363">
    <property type="protein sequence ID" value="CAC5358565.1"/>
    <property type="molecule type" value="Genomic_DNA"/>
</dbReference>